<feature type="transmembrane region" description="Helical" evidence="7">
    <location>
        <begin position="101"/>
        <end position="121"/>
    </location>
</feature>
<organism evidence="8 9">
    <name type="scientific">Methanolobus zinderi</name>
    <dbReference type="NCBI Taxonomy" id="536044"/>
    <lineage>
        <taxon>Archaea</taxon>
        <taxon>Methanobacteriati</taxon>
        <taxon>Methanobacteriota</taxon>
        <taxon>Stenosarchaea group</taxon>
        <taxon>Methanomicrobia</taxon>
        <taxon>Methanosarcinales</taxon>
        <taxon>Methanosarcinaceae</taxon>
        <taxon>Methanolobus</taxon>
    </lineage>
</organism>
<dbReference type="PANTHER" id="PTHR11058:SF9">
    <property type="entry name" value="NADH-UBIQUINONE OXIDOREDUCTASE CHAIN 3"/>
    <property type="match status" value="1"/>
</dbReference>
<dbReference type="GO" id="GO:0016651">
    <property type="term" value="F:oxidoreductase activity, acting on NAD(P)H"/>
    <property type="evidence" value="ECO:0007669"/>
    <property type="project" value="InterPro"/>
</dbReference>
<keyword evidence="4 7" id="KW-0812">Transmembrane</keyword>
<gene>
    <name evidence="8" type="ORF">HWN40_10050</name>
</gene>
<protein>
    <submittedName>
        <fullName evidence="8">NADH-quinone oxidoreductase subunit A</fullName>
    </submittedName>
</protein>
<accession>A0A7D5ICA8</accession>
<keyword evidence="9" id="KW-1185">Reference proteome</keyword>
<keyword evidence="6 7" id="KW-0472">Membrane</keyword>
<evidence type="ECO:0000256" key="6">
    <source>
        <dbReference type="ARBA" id="ARBA00023136"/>
    </source>
</evidence>
<evidence type="ECO:0000256" key="4">
    <source>
        <dbReference type="ARBA" id="ARBA00022692"/>
    </source>
</evidence>
<dbReference type="GeneID" id="55822019"/>
<dbReference type="RefSeq" id="WP_176965605.1">
    <property type="nucleotide sequence ID" value="NZ_CP058215.1"/>
</dbReference>
<dbReference type="InterPro" id="IPR023043">
    <property type="entry name" value="NAD(P)H_OxRDtase_bac/plastid"/>
</dbReference>
<evidence type="ECO:0000256" key="1">
    <source>
        <dbReference type="ARBA" id="ARBA00004141"/>
    </source>
</evidence>
<evidence type="ECO:0000313" key="9">
    <source>
        <dbReference type="Proteomes" id="UP000509594"/>
    </source>
</evidence>
<dbReference type="KEGG" id="mzi:HWN40_10050"/>
<proteinExistence type="inferred from homology"/>
<keyword evidence="3" id="KW-0813">Transport</keyword>
<keyword evidence="5 7" id="KW-1133">Transmembrane helix</keyword>
<dbReference type="PANTHER" id="PTHR11058">
    <property type="entry name" value="NADH-UBIQUINONE OXIDOREDUCTASE CHAIN 3"/>
    <property type="match status" value="1"/>
</dbReference>
<comment type="similarity">
    <text evidence="2">Belongs to the complex I subunit 3 family.</text>
</comment>
<dbReference type="InterPro" id="IPR038430">
    <property type="entry name" value="NDAH_ubi_oxred_su3_sf"/>
</dbReference>
<name>A0A7D5ICA8_9EURY</name>
<dbReference type="Proteomes" id="UP000509594">
    <property type="component" value="Chromosome"/>
</dbReference>
<dbReference type="Pfam" id="PF00507">
    <property type="entry name" value="Oxidored_q4"/>
    <property type="match status" value="1"/>
</dbReference>
<dbReference type="Gene3D" id="1.20.58.1610">
    <property type="entry name" value="NADH:ubiquinone/plastoquinone oxidoreductase, chain 3"/>
    <property type="match status" value="1"/>
</dbReference>
<evidence type="ECO:0000256" key="2">
    <source>
        <dbReference type="ARBA" id="ARBA00008472"/>
    </source>
</evidence>
<dbReference type="InterPro" id="IPR000440">
    <property type="entry name" value="NADH_UbQ/plastoQ_OxRdtase_su3"/>
</dbReference>
<evidence type="ECO:0000256" key="5">
    <source>
        <dbReference type="ARBA" id="ARBA00022989"/>
    </source>
</evidence>
<sequence>MSEIIDMGNIIYSYIPVAIILVVALLMPPLTMFLVKALSPRSKSAAKYQTYEAGSVPTGDARIQFNVEYYLYAIAFVLFDIEVLFLYPWATIFKGHGITQLATVEMLVFIFVVLFGYVYLLKKEALKWMK</sequence>
<dbReference type="GO" id="GO:0030964">
    <property type="term" value="C:NADH dehydrogenase complex"/>
    <property type="evidence" value="ECO:0007669"/>
    <property type="project" value="TreeGrafter"/>
</dbReference>
<feature type="transmembrane region" description="Helical" evidence="7">
    <location>
        <begin position="12"/>
        <end position="35"/>
    </location>
</feature>
<comment type="subcellular location">
    <subcellularLocation>
        <location evidence="1">Membrane</location>
        <topology evidence="1">Multi-pass membrane protein</topology>
    </subcellularLocation>
</comment>
<dbReference type="AlphaFoldDB" id="A0A7D5ICA8"/>
<reference evidence="8 9" key="1">
    <citation type="submission" date="2020-06" db="EMBL/GenBank/DDBJ databases">
        <title>Methanolobus halotolerans sp. nov., isolated from a saline lake Tus in Siberia.</title>
        <authorList>
            <person name="Shen Y."/>
            <person name="Chen S.-C."/>
            <person name="Lai M.-C."/>
            <person name="Huang H.-H."/>
            <person name="Chiu H.-H."/>
            <person name="Tang S.-L."/>
            <person name="Rogozin D.Y."/>
            <person name="Degermendzhy A.G."/>
        </authorList>
    </citation>
    <scope>NUCLEOTIDE SEQUENCE [LARGE SCALE GENOMIC DNA]</scope>
    <source>
        <strain evidence="8 9">DSM 21339</strain>
    </source>
</reference>
<dbReference type="GO" id="GO:0008137">
    <property type="term" value="F:NADH dehydrogenase (ubiquinone) activity"/>
    <property type="evidence" value="ECO:0007669"/>
    <property type="project" value="InterPro"/>
</dbReference>
<dbReference type="OrthoDB" id="9823at2157"/>
<evidence type="ECO:0000256" key="7">
    <source>
        <dbReference type="SAM" id="Phobius"/>
    </source>
</evidence>
<dbReference type="EMBL" id="CP058215">
    <property type="protein sequence ID" value="QLC50549.1"/>
    <property type="molecule type" value="Genomic_DNA"/>
</dbReference>
<dbReference type="HAMAP" id="MF_01394">
    <property type="entry name" value="NDH1_NuoA"/>
    <property type="match status" value="1"/>
</dbReference>
<evidence type="ECO:0000256" key="3">
    <source>
        <dbReference type="ARBA" id="ARBA00022448"/>
    </source>
</evidence>
<evidence type="ECO:0000313" key="8">
    <source>
        <dbReference type="EMBL" id="QLC50549.1"/>
    </source>
</evidence>
<feature type="transmembrane region" description="Helical" evidence="7">
    <location>
        <begin position="69"/>
        <end position="89"/>
    </location>
</feature>